<dbReference type="CDD" id="cd04047">
    <property type="entry name" value="C2B_Copine"/>
    <property type="match status" value="1"/>
</dbReference>
<dbReference type="InterPro" id="IPR010734">
    <property type="entry name" value="Copine_C"/>
</dbReference>
<dbReference type="InterPro" id="IPR045052">
    <property type="entry name" value="Copine"/>
</dbReference>
<protein>
    <recommendedName>
        <fullName evidence="3">C2 domain-containing protein</fullName>
    </recommendedName>
</protein>
<reference evidence="4" key="1">
    <citation type="submission" date="2020-11" db="EMBL/GenBank/DDBJ databases">
        <title>Chlorella ohadii genome sequencing and assembly.</title>
        <authorList>
            <person name="Murik O."/>
            <person name="Treves H."/>
            <person name="Kedem I."/>
            <person name="Shotland Y."/>
            <person name="Kaplan A."/>
        </authorList>
    </citation>
    <scope>NUCLEOTIDE SEQUENCE</scope>
    <source>
        <strain evidence="4">1</strain>
    </source>
</reference>
<keyword evidence="2" id="KW-0677">Repeat</keyword>
<dbReference type="PROSITE" id="PS50004">
    <property type="entry name" value="C2"/>
    <property type="match status" value="1"/>
</dbReference>
<dbReference type="GO" id="GO:0005886">
    <property type="term" value="C:plasma membrane"/>
    <property type="evidence" value="ECO:0007669"/>
    <property type="project" value="TreeGrafter"/>
</dbReference>
<dbReference type="SUPFAM" id="SSF53300">
    <property type="entry name" value="vWA-like"/>
    <property type="match status" value="1"/>
</dbReference>
<dbReference type="InterPro" id="IPR037768">
    <property type="entry name" value="C2B_Copine"/>
</dbReference>
<comment type="similarity">
    <text evidence="1">Belongs to the copine family.</text>
</comment>
<dbReference type="Gene3D" id="2.60.40.150">
    <property type="entry name" value="C2 domain"/>
    <property type="match status" value="1"/>
</dbReference>
<dbReference type="InterPro" id="IPR000008">
    <property type="entry name" value="C2_dom"/>
</dbReference>
<dbReference type="PANTHER" id="PTHR10857:SF106">
    <property type="entry name" value="C2 DOMAIN-CONTAINING PROTEIN"/>
    <property type="match status" value="1"/>
</dbReference>
<evidence type="ECO:0000313" key="4">
    <source>
        <dbReference type="EMBL" id="KAI7838705.1"/>
    </source>
</evidence>
<dbReference type="GO" id="GO:0071277">
    <property type="term" value="P:cellular response to calcium ion"/>
    <property type="evidence" value="ECO:0007669"/>
    <property type="project" value="TreeGrafter"/>
</dbReference>
<dbReference type="Pfam" id="PF07002">
    <property type="entry name" value="Copine"/>
    <property type="match status" value="1"/>
</dbReference>
<name>A0AAD5DIQ0_9CHLO</name>
<dbReference type="CDD" id="cd04048">
    <property type="entry name" value="C2A_Copine"/>
    <property type="match status" value="1"/>
</dbReference>
<accession>A0AAD5DIQ0</accession>
<sequence length="510" mass="54504">MLGAGASALVEISVKCKGLPDRDVLSKSDAMAVLLEGEGYIAKSWNEVGRTDTVVNSLNPEFRKPLRASYKFERLQRMRLAVYDVDVRERDNRKLKLEEQVGSVGQGAVAGEATFLLSDLLTAPNQTLTLVLKDASGFALPGCTAMLSAEELPNSNGVVTLGLAGQGLENLDTFSKSDPFFIISKAREGGQWVPVVKSEVYDHDADGSHDLIGRAETSLSQLQAAAEQGQALPLINPRKQGRPGYSSSGSVLVKSLVVTPRPSFLDYIRGGVELSFVVGIDFTASNGDPKSPGSLHYYSHMPTIYEDAISAVGRVLEFYDHDKMFPCYGFGAGLPPNNVTSHCFPLNGDAHNPEVAGVQGILEAYRHTLSTVRLSGPTLFAPLVNAAAQIAAQPTATPKYWVLLILTDGCIMDMANTVQAIVSASHLPLSLLIVGVGSADFAAMEALDSDDKRLQTASGQQAARDIVQFCELRPQQRDTVEGLAAKLLAELPGQVRRGAESNMSAAASNQ</sequence>
<dbReference type="AlphaFoldDB" id="A0AAD5DIQ0"/>
<dbReference type="SUPFAM" id="SSF49562">
    <property type="entry name" value="C2 domain (Calcium/lipid-binding domain, CaLB)"/>
    <property type="match status" value="2"/>
</dbReference>
<dbReference type="InterPro" id="IPR036465">
    <property type="entry name" value="vWFA_dom_sf"/>
</dbReference>
<dbReference type="SMART" id="SM00327">
    <property type="entry name" value="VWA"/>
    <property type="match status" value="1"/>
</dbReference>
<keyword evidence="5" id="KW-1185">Reference proteome</keyword>
<dbReference type="Pfam" id="PF00168">
    <property type="entry name" value="C2"/>
    <property type="match status" value="2"/>
</dbReference>
<dbReference type="InterPro" id="IPR035892">
    <property type="entry name" value="C2_domain_sf"/>
</dbReference>
<feature type="domain" description="C2" evidence="3">
    <location>
        <begin position="1"/>
        <end position="130"/>
    </location>
</feature>
<gene>
    <name evidence="4" type="ORF">COHA_007502</name>
</gene>
<evidence type="ECO:0000256" key="1">
    <source>
        <dbReference type="ARBA" id="ARBA00009048"/>
    </source>
</evidence>
<evidence type="ECO:0000256" key="2">
    <source>
        <dbReference type="ARBA" id="ARBA00022737"/>
    </source>
</evidence>
<organism evidence="4 5">
    <name type="scientific">Chlorella ohadii</name>
    <dbReference type="NCBI Taxonomy" id="2649997"/>
    <lineage>
        <taxon>Eukaryota</taxon>
        <taxon>Viridiplantae</taxon>
        <taxon>Chlorophyta</taxon>
        <taxon>core chlorophytes</taxon>
        <taxon>Trebouxiophyceae</taxon>
        <taxon>Chlorellales</taxon>
        <taxon>Chlorellaceae</taxon>
        <taxon>Chlorella clade</taxon>
        <taxon>Chlorella</taxon>
    </lineage>
</organism>
<dbReference type="PANTHER" id="PTHR10857">
    <property type="entry name" value="COPINE"/>
    <property type="match status" value="1"/>
</dbReference>
<dbReference type="EMBL" id="JADXDR010000119">
    <property type="protein sequence ID" value="KAI7838705.1"/>
    <property type="molecule type" value="Genomic_DNA"/>
</dbReference>
<dbReference type="InterPro" id="IPR002035">
    <property type="entry name" value="VWF_A"/>
</dbReference>
<dbReference type="Proteomes" id="UP001205105">
    <property type="component" value="Unassembled WGS sequence"/>
</dbReference>
<evidence type="ECO:0000259" key="3">
    <source>
        <dbReference type="PROSITE" id="PS50004"/>
    </source>
</evidence>
<comment type="caution">
    <text evidence="4">The sequence shown here is derived from an EMBL/GenBank/DDBJ whole genome shotgun (WGS) entry which is preliminary data.</text>
</comment>
<evidence type="ECO:0000313" key="5">
    <source>
        <dbReference type="Proteomes" id="UP001205105"/>
    </source>
</evidence>
<dbReference type="GO" id="GO:0005544">
    <property type="term" value="F:calcium-dependent phospholipid binding"/>
    <property type="evidence" value="ECO:0007669"/>
    <property type="project" value="InterPro"/>
</dbReference>
<proteinExistence type="inferred from homology"/>